<protein>
    <submittedName>
        <fullName evidence="2">Uncharacterized protein</fullName>
    </submittedName>
</protein>
<reference evidence="2 3" key="1">
    <citation type="submission" date="2023-11" db="EMBL/GenBank/DDBJ databases">
        <authorList>
            <person name="Okamura Y."/>
        </authorList>
    </citation>
    <scope>NUCLEOTIDE SEQUENCE [LARGE SCALE GENOMIC DNA]</scope>
</reference>
<evidence type="ECO:0000256" key="1">
    <source>
        <dbReference type="SAM" id="SignalP"/>
    </source>
</evidence>
<evidence type="ECO:0000313" key="3">
    <source>
        <dbReference type="Proteomes" id="UP001497472"/>
    </source>
</evidence>
<proteinExistence type="predicted"/>
<sequence>MRVIWWFLGILTTAMSAVLDPALYLSPSPPLVPNSGREPLALWIQPIANKEAIKVSPKPQEQDLMEQAETLWPRSGFNFPIQFHLTGTYGGHGGTGVIGSSYASLTGNRIFGKPLAGSGYGSYGRPNMKIFGGNEGATWTGWGNGKWGHYGKGK</sequence>
<evidence type="ECO:0000313" key="2">
    <source>
        <dbReference type="EMBL" id="CAK1552507.1"/>
    </source>
</evidence>
<accession>A0AAV1JUL0</accession>
<keyword evidence="1" id="KW-0732">Signal</keyword>
<feature type="chain" id="PRO_5043662339" evidence="1">
    <location>
        <begin position="17"/>
        <end position="154"/>
    </location>
</feature>
<keyword evidence="3" id="KW-1185">Reference proteome</keyword>
<name>A0AAV1JUL0_9NEOP</name>
<organism evidence="2 3">
    <name type="scientific">Leptosia nina</name>
    <dbReference type="NCBI Taxonomy" id="320188"/>
    <lineage>
        <taxon>Eukaryota</taxon>
        <taxon>Metazoa</taxon>
        <taxon>Ecdysozoa</taxon>
        <taxon>Arthropoda</taxon>
        <taxon>Hexapoda</taxon>
        <taxon>Insecta</taxon>
        <taxon>Pterygota</taxon>
        <taxon>Neoptera</taxon>
        <taxon>Endopterygota</taxon>
        <taxon>Lepidoptera</taxon>
        <taxon>Glossata</taxon>
        <taxon>Ditrysia</taxon>
        <taxon>Papilionoidea</taxon>
        <taxon>Pieridae</taxon>
        <taxon>Pierinae</taxon>
        <taxon>Leptosia</taxon>
    </lineage>
</organism>
<dbReference type="EMBL" id="CAVLEF010000146">
    <property type="protein sequence ID" value="CAK1552507.1"/>
    <property type="molecule type" value="Genomic_DNA"/>
</dbReference>
<dbReference type="AlphaFoldDB" id="A0AAV1JUL0"/>
<comment type="caution">
    <text evidence="2">The sequence shown here is derived from an EMBL/GenBank/DDBJ whole genome shotgun (WGS) entry which is preliminary data.</text>
</comment>
<gene>
    <name evidence="2" type="ORF">LNINA_LOCUS11548</name>
</gene>
<dbReference type="Proteomes" id="UP001497472">
    <property type="component" value="Unassembled WGS sequence"/>
</dbReference>
<feature type="signal peptide" evidence="1">
    <location>
        <begin position="1"/>
        <end position="16"/>
    </location>
</feature>